<name>A0ABT3VXV9_9ENTR</name>
<dbReference type="Proteomes" id="UP001146015">
    <property type="component" value="Unassembled WGS sequence"/>
</dbReference>
<evidence type="ECO:0000313" key="3">
    <source>
        <dbReference type="Proteomes" id="UP001146015"/>
    </source>
</evidence>
<dbReference type="EMBL" id="JAPKNE010000003">
    <property type="protein sequence ID" value="MCX5574620.1"/>
    <property type="molecule type" value="Genomic_DNA"/>
</dbReference>
<evidence type="ECO:0000313" key="2">
    <source>
        <dbReference type="EMBL" id="MCX5574620.1"/>
    </source>
</evidence>
<gene>
    <name evidence="2" type="ORF">OSH03_11690</name>
</gene>
<reference evidence="2" key="1">
    <citation type="submission" date="2022-11" db="EMBL/GenBank/DDBJ databases">
        <title>Biodiversity and phylogenetic relationships of bacteria.</title>
        <authorList>
            <person name="Machado R.A.R."/>
            <person name="Bhat A."/>
            <person name="Loulou A."/>
            <person name="Kallel S."/>
        </authorList>
    </citation>
    <scope>NUCLEOTIDE SEQUENCE</scope>
    <source>
        <strain evidence="2">E-TC7</strain>
    </source>
</reference>
<evidence type="ECO:0000256" key="1">
    <source>
        <dbReference type="SAM" id="SignalP"/>
    </source>
</evidence>
<keyword evidence="1" id="KW-0732">Signal</keyword>
<feature type="chain" id="PRO_5046821866" evidence="1">
    <location>
        <begin position="27"/>
        <end position="284"/>
    </location>
</feature>
<accession>A0ABT3VXV9</accession>
<keyword evidence="3" id="KW-1185">Reference proteome</keyword>
<sequence>MQNRALKKNNLALILFILLSFDGQTATINNLVTLSPGIVMTNNVPFNYGNPGQVSVPVPNSMANKFYPSSIPEGQTWVIHKFVEEETGDEKILASCTRTGTSATWPRMSCTGQVKIFPGWTNEALIDGPVILQLNNTGSRRTKWCHYFRTTEGGWVSGCLAEFQREPCTFTTTASNVSLTTYVAGSREDQATAAVTWSCPQNERPKVEILDQNYSDDCKTSNEYQDVKNASGTDIAKYRVKLEGVCNNHTPAYASNGTITTRIFGKGVSAGTGTTSFVMRISLP</sequence>
<organism evidence="2 3">
    <name type="scientific">Enterobacter nematophilus</name>
    <dbReference type="NCBI Taxonomy" id="2994648"/>
    <lineage>
        <taxon>Bacteria</taxon>
        <taxon>Pseudomonadati</taxon>
        <taxon>Pseudomonadota</taxon>
        <taxon>Gammaproteobacteria</taxon>
        <taxon>Enterobacterales</taxon>
        <taxon>Enterobacteriaceae</taxon>
        <taxon>Enterobacter</taxon>
    </lineage>
</organism>
<protein>
    <submittedName>
        <fullName evidence="2">Uncharacterized protein</fullName>
    </submittedName>
</protein>
<feature type="signal peptide" evidence="1">
    <location>
        <begin position="1"/>
        <end position="26"/>
    </location>
</feature>
<proteinExistence type="predicted"/>
<comment type="caution">
    <text evidence="2">The sequence shown here is derived from an EMBL/GenBank/DDBJ whole genome shotgun (WGS) entry which is preliminary data.</text>
</comment>
<dbReference type="RefSeq" id="WP_266179113.1">
    <property type="nucleotide sequence ID" value="NZ_JAPKNE010000003.1"/>
</dbReference>